<protein>
    <submittedName>
        <fullName evidence="2">Uncharacterized protein</fullName>
    </submittedName>
</protein>
<feature type="compositionally biased region" description="Basic residues" evidence="1">
    <location>
        <begin position="66"/>
        <end position="77"/>
    </location>
</feature>
<feature type="compositionally biased region" description="Basic residues" evidence="1">
    <location>
        <begin position="114"/>
        <end position="128"/>
    </location>
</feature>
<evidence type="ECO:0000256" key="1">
    <source>
        <dbReference type="SAM" id="MobiDB-lite"/>
    </source>
</evidence>
<gene>
    <name evidence="2" type="ORF">CFOL_v3_21738</name>
</gene>
<organism evidence="2 3">
    <name type="scientific">Cephalotus follicularis</name>
    <name type="common">Albany pitcher plant</name>
    <dbReference type="NCBI Taxonomy" id="3775"/>
    <lineage>
        <taxon>Eukaryota</taxon>
        <taxon>Viridiplantae</taxon>
        <taxon>Streptophyta</taxon>
        <taxon>Embryophyta</taxon>
        <taxon>Tracheophyta</taxon>
        <taxon>Spermatophyta</taxon>
        <taxon>Magnoliopsida</taxon>
        <taxon>eudicotyledons</taxon>
        <taxon>Gunneridae</taxon>
        <taxon>Pentapetalae</taxon>
        <taxon>rosids</taxon>
        <taxon>fabids</taxon>
        <taxon>Oxalidales</taxon>
        <taxon>Cephalotaceae</taxon>
        <taxon>Cephalotus</taxon>
    </lineage>
</organism>
<name>A0A1Q3CDG8_CEPFO</name>
<sequence>MGKMELRVRRRRMTTVRLQILILIQRWRGSYQKGRGRRIVVKGNHQGRGSRILIKMAQIRILVREKRGRSKKRKSMKRGSDDSEDEDEGRSKRRKKKRRKRDESSDEEDEGRWHSRKSRKEKRRRSHRHSDDSDFDVLGFWWADKQKSRRAVSLSDSDASRGFG</sequence>
<reference evidence="3" key="1">
    <citation type="submission" date="2016-04" db="EMBL/GenBank/DDBJ databases">
        <title>Cephalotus genome sequencing.</title>
        <authorList>
            <person name="Fukushima K."/>
            <person name="Hasebe M."/>
            <person name="Fang X."/>
        </authorList>
    </citation>
    <scope>NUCLEOTIDE SEQUENCE [LARGE SCALE GENOMIC DNA]</scope>
    <source>
        <strain evidence="3">cv. St1</strain>
    </source>
</reference>
<keyword evidence="3" id="KW-1185">Reference proteome</keyword>
<dbReference type="InParanoid" id="A0A1Q3CDG8"/>
<feature type="compositionally biased region" description="Basic residues" evidence="1">
    <location>
        <begin position="91"/>
        <end position="100"/>
    </location>
</feature>
<accession>A0A1Q3CDG8</accession>
<comment type="caution">
    <text evidence="2">The sequence shown here is derived from an EMBL/GenBank/DDBJ whole genome shotgun (WGS) entry which is preliminary data.</text>
</comment>
<evidence type="ECO:0000313" key="3">
    <source>
        <dbReference type="Proteomes" id="UP000187406"/>
    </source>
</evidence>
<proteinExistence type="predicted"/>
<dbReference type="Proteomes" id="UP000187406">
    <property type="component" value="Unassembled WGS sequence"/>
</dbReference>
<feature type="region of interest" description="Disordered" evidence="1">
    <location>
        <begin position="63"/>
        <end position="134"/>
    </location>
</feature>
<dbReference type="EMBL" id="BDDD01001772">
    <property type="protein sequence ID" value="GAV78270.1"/>
    <property type="molecule type" value="Genomic_DNA"/>
</dbReference>
<dbReference type="AlphaFoldDB" id="A0A1Q3CDG8"/>
<evidence type="ECO:0000313" key="2">
    <source>
        <dbReference type="EMBL" id="GAV78270.1"/>
    </source>
</evidence>